<dbReference type="AlphaFoldDB" id="A0A8S0YXP2"/>
<evidence type="ECO:0000313" key="3">
    <source>
        <dbReference type="Proteomes" id="UP000494106"/>
    </source>
</evidence>
<keyword evidence="3" id="KW-1185">Reference proteome</keyword>
<keyword evidence="1" id="KW-0732">Signal</keyword>
<evidence type="ECO:0000313" key="2">
    <source>
        <dbReference type="EMBL" id="CAB3223923.1"/>
    </source>
</evidence>
<proteinExistence type="predicted"/>
<dbReference type="EMBL" id="CADEBC010000135">
    <property type="protein sequence ID" value="CAB3223923.1"/>
    <property type="molecule type" value="Genomic_DNA"/>
</dbReference>
<dbReference type="Proteomes" id="UP000494106">
    <property type="component" value="Unassembled WGS sequence"/>
</dbReference>
<reference evidence="2 3" key="1">
    <citation type="submission" date="2020-04" db="EMBL/GenBank/DDBJ databases">
        <authorList>
            <person name="Wallbank WR R."/>
            <person name="Pardo Diaz C."/>
            <person name="Kozak K."/>
            <person name="Martin S."/>
            <person name="Jiggins C."/>
            <person name="Moest M."/>
            <person name="Warren A I."/>
            <person name="Byers J.R.P. K."/>
            <person name="Montejo-Kovacevich G."/>
            <person name="Yen C E."/>
        </authorList>
    </citation>
    <scope>NUCLEOTIDE SEQUENCE [LARGE SCALE GENOMIC DNA]</scope>
</reference>
<comment type="caution">
    <text evidence="2">The sequence shown here is derived from an EMBL/GenBank/DDBJ whole genome shotgun (WGS) entry which is preliminary data.</text>
</comment>
<sequence length="74" mass="8279">MENMLFLWKIACILIISPYASEAASLVCYKGSIRDFKELSLKESPQFLAVLQQAHFSSILQFVSPSGYASCLPF</sequence>
<feature type="chain" id="PRO_5035911958" evidence="1">
    <location>
        <begin position="24"/>
        <end position="74"/>
    </location>
</feature>
<gene>
    <name evidence="2" type="ORF">APLA_LOCUS1869</name>
</gene>
<accession>A0A8S0YXP2</accession>
<protein>
    <submittedName>
        <fullName evidence="2">Uncharacterized protein</fullName>
    </submittedName>
</protein>
<name>A0A8S0YXP2_ARCPL</name>
<evidence type="ECO:0000256" key="1">
    <source>
        <dbReference type="SAM" id="SignalP"/>
    </source>
</evidence>
<feature type="signal peptide" evidence="1">
    <location>
        <begin position="1"/>
        <end position="23"/>
    </location>
</feature>
<organism evidence="2 3">
    <name type="scientific">Arctia plantaginis</name>
    <name type="common">Wood tiger moth</name>
    <name type="synonym">Phalaena plantaginis</name>
    <dbReference type="NCBI Taxonomy" id="874455"/>
    <lineage>
        <taxon>Eukaryota</taxon>
        <taxon>Metazoa</taxon>
        <taxon>Ecdysozoa</taxon>
        <taxon>Arthropoda</taxon>
        <taxon>Hexapoda</taxon>
        <taxon>Insecta</taxon>
        <taxon>Pterygota</taxon>
        <taxon>Neoptera</taxon>
        <taxon>Endopterygota</taxon>
        <taxon>Lepidoptera</taxon>
        <taxon>Glossata</taxon>
        <taxon>Ditrysia</taxon>
        <taxon>Noctuoidea</taxon>
        <taxon>Erebidae</taxon>
        <taxon>Arctiinae</taxon>
        <taxon>Arctia</taxon>
    </lineage>
</organism>